<dbReference type="Pfam" id="PF07732">
    <property type="entry name" value="Cu-oxidase_3"/>
    <property type="match status" value="1"/>
</dbReference>
<dbReference type="InterPro" id="IPR034279">
    <property type="entry name" value="CuRO_3_CopA"/>
</dbReference>
<dbReference type="InterPro" id="IPR011706">
    <property type="entry name" value="Cu-oxidase_C"/>
</dbReference>
<comment type="caution">
    <text evidence="7">The sequence shown here is derived from an EMBL/GenBank/DDBJ whole genome shotgun (WGS) entry which is preliminary data.</text>
</comment>
<keyword evidence="3" id="KW-0186">Copper</keyword>
<dbReference type="InterPro" id="IPR011707">
    <property type="entry name" value="Cu-oxidase-like_N"/>
</dbReference>
<dbReference type="InterPro" id="IPR034282">
    <property type="entry name" value="CuRO_2_CopA"/>
</dbReference>
<dbReference type="CDD" id="cd13896">
    <property type="entry name" value="CuRO_3_CopA"/>
    <property type="match status" value="1"/>
</dbReference>
<dbReference type="InterPro" id="IPR019546">
    <property type="entry name" value="TAT_signal_bac_arc"/>
</dbReference>
<dbReference type="NCBIfam" id="TIGR01409">
    <property type="entry name" value="TAT_signal_seq"/>
    <property type="match status" value="1"/>
</dbReference>
<sequence length="605" mass="65558">MTALSRRRFLRDAGLGAGALTVPWLPAWAQRVSGGIATPPPTVAGDTIALRVAHQMMMIDGKPSHAIGLNGTVPGPLIRLREGQTVRIAVTNDLDEETSIHWHGLLLPFQMDGVPGISFPGIPARSTFTYEFPLIQAGTYWYHSHSGLQEQMGHYGPIVVDPKGVDPVASDREHVVVLSDHSPLHPHMIFKKLKQQGGYFNYQKQTLAGLLAGRDQPVADRAMWGGMRMDPTDVSDVTGSTYTYLVNGHGPADNWTALFQPGERVRLRIVNASAMTNFNVRIPGLKLTIVQADGMNVRPVTVDEFQIAVAETYDVIVEPATADAYTIVAEAWDRSGMARATLAPRVGMVAAVPALRTRPLATMKDMGMGSMAGMDHGSMAGMDRAAPAADACPPEHAKMGHCTPAAGTQAGHDMAGMSHSMRDFANAPTLPKTPTVQTISPMPMDRTGEPPQGLADTGHKVLVYRDLIALDRNPDLRAPSRQMRIHLTGNMERYMWAFDGVKLNEVKAPIPFRLGERVRVTLVNDTMMAHPIHLHGHFFELVTGHGDHSPRKHTINVAPGGTATFDLTADAAGDWAFHCHMLYHMHAGMMQVVSVRPDPAAGAPA</sequence>
<name>A0ABS0XPA4_9SPHN</name>
<dbReference type="Pfam" id="PF07731">
    <property type="entry name" value="Cu-oxidase_2"/>
    <property type="match status" value="1"/>
</dbReference>
<dbReference type="CDD" id="cd13848">
    <property type="entry name" value="CuRO_1_CopA"/>
    <property type="match status" value="1"/>
</dbReference>
<dbReference type="PROSITE" id="PS00079">
    <property type="entry name" value="MULTICOPPER_OXIDASE1"/>
    <property type="match status" value="1"/>
</dbReference>
<protein>
    <submittedName>
        <fullName evidence="7">Copper resistance system multicopper oxidase</fullName>
    </submittedName>
</protein>
<dbReference type="PROSITE" id="PS51318">
    <property type="entry name" value="TAT"/>
    <property type="match status" value="1"/>
</dbReference>
<dbReference type="InterPro" id="IPR002355">
    <property type="entry name" value="Cu_oxidase_Cu_BS"/>
</dbReference>
<gene>
    <name evidence="7" type="ORF">JAO74_08730</name>
</gene>
<evidence type="ECO:0000313" key="8">
    <source>
        <dbReference type="Proteomes" id="UP000640426"/>
    </source>
</evidence>
<dbReference type="InterPro" id="IPR006376">
    <property type="entry name" value="Cu-R_CopA"/>
</dbReference>
<proteinExistence type="predicted"/>
<evidence type="ECO:0000313" key="7">
    <source>
        <dbReference type="EMBL" id="MBJ6121874.1"/>
    </source>
</evidence>
<accession>A0ABS0XPA4</accession>
<evidence type="ECO:0000259" key="4">
    <source>
        <dbReference type="Pfam" id="PF00394"/>
    </source>
</evidence>
<keyword evidence="2" id="KW-0560">Oxidoreductase</keyword>
<dbReference type="EMBL" id="JAELXS010000004">
    <property type="protein sequence ID" value="MBJ6121874.1"/>
    <property type="molecule type" value="Genomic_DNA"/>
</dbReference>
<feature type="domain" description="Plastocyanin-like" evidence="5">
    <location>
        <begin position="479"/>
        <end position="598"/>
    </location>
</feature>
<evidence type="ECO:0000256" key="3">
    <source>
        <dbReference type="ARBA" id="ARBA00023008"/>
    </source>
</evidence>
<dbReference type="InterPro" id="IPR033138">
    <property type="entry name" value="Cu_oxidase_CS"/>
</dbReference>
<evidence type="ECO:0000256" key="2">
    <source>
        <dbReference type="ARBA" id="ARBA00023002"/>
    </source>
</evidence>
<dbReference type="RefSeq" id="WP_199037076.1">
    <property type="nucleotide sequence ID" value="NZ_JAELXS010000004.1"/>
</dbReference>
<organism evidence="7 8">
    <name type="scientific">Sphingomonas mollis</name>
    <dbReference type="NCBI Taxonomy" id="2795726"/>
    <lineage>
        <taxon>Bacteria</taxon>
        <taxon>Pseudomonadati</taxon>
        <taxon>Pseudomonadota</taxon>
        <taxon>Alphaproteobacteria</taxon>
        <taxon>Sphingomonadales</taxon>
        <taxon>Sphingomonadaceae</taxon>
        <taxon>Sphingomonas</taxon>
    </lineage>
</organism>
<dbReference type="NCBIfam" id="TIGR01480">
    <property type="entry name" value="copper_res_A"/>
    <property type="match status" value="1"/>
</dbReference>
<dbReference type="Gene3D" id="2.60.40.420">
    <property type="entry name" value="Cupredoxins - blue copper proteins"/>
    <property type="match status" value="3"/>
</dbReference>
<feature type="domain" description="Plastocyanin-like" evidence="6">
    <location>
        <begin position="55"/>
        <end position="163"/>
    </location>
</feature>
<keyword evidence="1" id="KW-0479">Metal-binding</keyword>
<dbReference type="Pfam" id="PF00394">
    <property type="entry name" value="Cu-oxidase"/>
    <property type="match status" value="1"/>
</dbReference>
<dbReference type="Proteomes" id="UP000640426">
    <property type="component" value="Unassembled WGS sequence"/>
</dbReference>
<dbReference type="InterPro" id="IPR008972">
    <property type="entry name" value="Cupredoxin"/>
</dbReference>
<dbReference type="CDD" id="cd13874">
    <property type="entry name" value="CuRO_2_CopA"/>
    <property type="match status" value="1"/>
</dbReference>
<feature type="domain" description="Plastocyanin-like" evidence="4">
    <location>
        <begin position="238"/>
        <end position="330"/>
    </location>
</feature>
<evidence type="ECO:0000259" key="5">
    <source>
        <dbReference type="Pfam" id="PF07731"/>
    </source>
</evidence>
<keyword evidence="8" id="KW-1185">Reference proteome</keyword>
<dbReference type="PANTHER" id="PTHR11709">
    <property type="entry name" value="MULTI-COPPER OXIDASE"/>
    <property type="match status" value="1"/>
</dbReference>
<dbReference type="InterPro" id="IPR006311">
    <property type="entry name" value="TAT_signal"/>
</dbReference>
<dbReference type="InterPro" id="IPR001117">
    <property type="entry name" value="Cu-oxidase_2nd"/>
</dbReference>
<dbReference type="InterPro" id="IPR034284">
    <property type="entry name" value="CuRO_1_CopA"/>
</dbReference>
<evidence type="ECO:0000259" key="6">
    <source>
        <dbReference type="Pfam" id="PF07732"/>
    </source>
</evidence>
<dbReference type="PROSITE" id="PS00080">
    <property type="entry name" value="MULTICOPPER_OXIDASE2"/>
    <property type="match status" value="1"/>
</dbReference>
<evidence type="ECO:0000256" key="1">
    <source>
        <dbReference type="ARBA" id="ARBA00022723"/>
    </source>
</evidence>
<dbReference type="SUPFAM" id="SSF49503">
    <property type="entry name" value="Cupredoxins"/>
    <property type="match status" value="3"/>
</dbReference>
<dbReference type="PANTHER" id="PTHR11709:SF394">
    <property type="entry name" value="FI03373P-RELATED"/>
    <property type="match status" value="1"/>
</dbReference>
<dbReference type="InterPro" id="IPR045087">
    <property type="entry name" value="Cu-oxidase_fam"/>
</dbReference>
<reference evidence="8" key="1">
    <citation type="submission" date="2020-12" db="EMBL/GenBank/DDBJ databases">
        <title>Hymenobacter sp.</title>
        <authorList>
            <person name="Kim M.K."/>
        </authorList>
    </citation>
    <scope>NUCLEOTIDE SEQUENCE [LARGE SCALE GENOMIC DNA]</scope>
    <source>
        <strain evidence="8">BT553</strain>
    </source>
</reference>